<evidence type="ECO:0000313" key="8">
    <source>
        <dbReference type="Proteomes" id="UP001438707"/>
    </source>
</evidence>
<sequence>MRSVGQQRQNPARFRRLSCVLAFALCSATAANGLCGQESASSSFSNQQRLLSTETAHVQRRLHSRSADPSDYRLKESPLTDALTLKQVKGECKGVTSLRQSPAQAELTTRMAAGGADALQFSDDQCAAALRMPKVALMFLTTGDMPHGKLWREWFESIAGRRFMKAPLWLRAGQLPVDNLRAANCLQKGTGLPLSKIAQLCADHNSANVIDRQHLFTVYVHNPPMHVGYDMCSPFFGHEVEDRVNTQWGTWSLTAATKSLMKAALKEPLNERFVLLSDQCVPLYPPATVYTQLINEDKSRINACVQDGEDTNIYRFSEEMETEKFKKTHWRKQWSRFTLLRRHAELVVSDTELEAVFEKYCVNLGIPLEQDPEGKDKHCLPDQHYVGTLLAVHGLEDETDCTGMIVNEDWKWDTNNPFPIRPKGYQKWEIDIALFKKLRQPSLCKADDALFSAARLVGHVSQAQSNSTQLLYSEHMLNSSCPLFARKFPFEVSETVFTTLREAARDESLFLLDKYVSYS</sequence>
<keyword evidence="5" id="KW-0325">Glycoprotein</keyword>
<dbReference type="EMBL" id="JALJOS010000003">
    <property type="protein sequence ID" value="KAK9841598.1"/>
    <property type="molecule type" value="Genomic_DNA"/>
</dbReference>
<keyword evidence="8" id="KW-1185">Reference proteome</keyword>
<name>A0AAW1S5R5_9CHLO</name>
<evidence type="ECO:0000256" key="5">
    <source>
        <dbReference type="ARBA" id="ARBA00023180"/>
    </source>
</evidence>
<keyword evidence="2" id="KW-0328">Glycosyltransferase</keyword>
<feature type="chain" id="PRO_5043777445" evidence="6">
    <location>
        <begin position="34"/>
        <end position="519"/>
    </location>
</feature>
<organism evidence="7 8">
    <name type="scientific">Apatococcus lobatus</name>
    <dbReference type="NCBI Taxonomy" id="904363"/>
    <lineage>
        <taxon>Eukaryota</taxon>
        <taxon>Viridiplantae</taxon>
        <taxon>Chlorophyta</taxon>
        <taxon>core chlorophytes</taxon>
        <taxon>Trebouxiophyceae</taxon>
        <taxon>Chlorellales</taxon>
        <taxon>Chlorellaceae</taxon>
        <taxon>Apatococcus</taxon>
    </lineage>
</organism>
<dbReference type="PANTHER" id="PTHR31042:SF145">
    <property type="entry name" value="CORE-2_I-BRANCHING BETA-1,6-N-ACETYLGLUCOSAMINYLTRANSFERASE FAMILY PROTEIN"/>
    <property type="match status" value="1"/>
</dbReference>
<dbReference type="InterPro" id="IPR003406">
    <property type="entry name" value="Glyco_trans_14"/>
</dbReference>
<dbReference type="GO" id="GO:0016020">
    <property type="term" value="C:membrane"/>
    <property type="evidence" value="ECO:0007669"/>
    <property type="project" value="UniProtKB-SubCell"/>
</dbReference>
<dbReference type="Pfam" id="PF02485">
    <property type="entry name" value="Branch"/>
    <property type="match status" value="1"/>
</dbReference>
<keyword evidence="4" id="KW-0472">Membrane</keyword>
<dbReference type="Proteomes" id="UP001438707">
    <property type="component" value="Unassembled WGS sequence"/>
</dbReference>
<proteinExistence type="predicted"/>
<accession>A0AAW1S5R5</accession>
<dbReference type="AlphaFoldDB" id="A0AAW1S5R5"/>
<dbReference type="PANTHER" id="PTHR31042">
    <property type="entry name" value="CORE-2/I-BRANCHING BETA-1,6-N-ACETYLGLUCOSAMINYLTRANSFERASE FAMILY PROTEIN-RELATED"/>
    <property type="match status" value="1"/>
</dbReference>
<evidence type="ECO:0000256" key="6">
    <source>
        <dbReference type="SAM" id="SignalP"/>
    </source>
</evidence>
<comment type="caution">
    <text evidence="7">The sequence shown here is derived from an EMBL/GenBank/DDBJ whole genome shotgun (WGS) entry which is preliminary data.</text>
</comment>
<evidence type="ECO:0000256" key="1">
    <source>
        <dbReference type="ARBA" id="ARBA00004606"/>
    </source>
</evidence>
<keyword evidence="6" id="KW-0732">Signal</keyword>
<dbReference type="InterPro" id="IPR044174">
    <property type="entry name" value="BC10-like"/>
</dbReference>
<gene>
    <name evidence="7" type="ORF">WJX74_008526</name>
</gene>
<evidence type="ECO:0000256" key="3">
    <source>
        <dbReference type="ARBA" id="ARBA00022679"/>
    </source>
</evidence>
<evidence type="ECO:0000256" key="4">
    <source>
        <dbReference type="ARBA" id="ARBA00023136"/>
    </source>
</evidence>
<comment type="subcellular location">
    <subcellularLocation>
        <location evidence="1">Membrane</location>
        <topology evidence="1">Single-pass type II membrane protein</topology>
    </subcellularLocation>
</comment>
<protein>
    <submittedName>
        <fullName evidence="7">Uncharacterized protein</fullName>
    </submittedName>
</protein>
<dbReference type="GO" id="GO:0016757">
    <property type="term" value="F:glycosyltransferase activity"/>
    <property type="evidence" value="ECO:0007669"/>
    <property type="project" value="UniProtKB-KW"/>
</dbReference>
<evidence type="ECO:0000313" key="7">
    <source>
        <dbReference type="EMBL" id="KAK9841598.1"/>
    </source>
</evidence>
<feature type="signal peptide" evidence="6">
    <location>
        <begin position="1"/>
        <end position="33"/>
    </location>
</feature>
<keyword evidence="3" id="KW-0808">Transferase</keyword>
<reference evidence="7 8" key="1">
    <citation type="journal article" date="2024" name="Nat. Commun.">
        <title>Phylogenomics reveals the evolutionary origins of lichenization in chlorophyte algae.</title>
        <authorList>
            <person name="Puginier C."/>
            <person name="Libourel C."/>
            <person name="Otte J."/>
            <person name="Skaloud P."/>
            <person name="Haon M."/>
            <person name="Grisel S."/>
            <person name="Petersen M."/>
            <person name="Berrin J.G."/>
            <person name="Delaux P.M."/>
            <person name="Dal Grande F."/>
            <person name="Keller J."/>
        </authorList>
    </citation>
    <scope>NUCLEOTIDE SEQUENCE [LARGE SCALE GENOMIC DNA]</scope>
    <source>
        <strain evidence="7 8">SAG 2145</strain>
    </source>
</reference>
<evidence type="ECO:0000256" key="2">
    <source>
        <dbReference type="ARBA" id="ARBA00022676"/>
    </source>
</evidence>